<accession>A0A3G6M5A3</accession>
<accession>A0A376DPC1</accession>
<evidence type="ECO:0000313" key="1">
    <source>
        <dbReference type="EMBL" id="AZA48505.1"/>
    </source>
</evidence>
<evidence type="ECO:0000313" key="4">
    <source>
        <dbReference type="Proteomes" id="UP000273270"/>
    </source>
</evidence>
<dbReference type="KEGG" id="ccau:EG346_10045"/>
<reference evidence="2 3" key="1">
    <citation type="submission" date="2018-06" db="EMBL/GenBank/DDBJ databases">
        <authorList>
            <consortium name="Pathogen Informatics"/>
            <person name="Doyle S."/>
        </authorList>
    </citation>
    <scope>NUCLEOTIDE SEQUENCE [LARGE SCALE GENOMIC DNA]</scope>
    <source>
        <strain evidence="2 3">NCTC13533</strain>
    </source>
</reference>
<dbReference type="AlphaFoldDB" id="A0A376DPC1"/>
<gene>
    <name evidence="1" type="ORF">EG346_10045</name>
    <name evidence="2" type="ORF">NCTC13533_00389</name>
</gene>
<evidence type="ECO:0000313" key="3">
    <source>
        <dbReference type="Proteomes" id="UP000255224"/>
    </source>
</evidence>
<dbReference type="EMBL" id="CP033920">
    <property type="protein sequence ID" value="AZA48505.1"/>
    <property type="molecule type" value="Genomic_DNA"/>
</dbReference>
<dbReference type="Proteomes" id="UP000273270">
    <property type="component" value="Chromosome"/>
</dbReference>
<sequence length="304" mass="36399">MTEKTFQKKPGYYNEFPIFRVINLMKKNIGLQDSCLQTNEIAILYLEEQSLESGNNEIFIKELCSKFKVSLGIRDFEQFKSTLYKSYILQTYNLIEPFFKNINQTYRYYNNFDRDWKTQDDKGKNLDPFNQLLINLPKDKSQELKTYPEYFLFNYYRLVRNSIAHLQDSSNQHERTNEYFNNYIKCNIDFFKDNYEIIAPNSPESINFTDYILYTKSIKYFSNILNDLCFPSIHNLVILAQKDKNLQSKLNMTKTIKSDGMLLVRINTLRGFFHGHFNTNYKKIRDEFCKAYLEDEKVDCSKFL</sequence>
<dbReference type="EMBL" id="UFVQ01000003">
    <property type="protein sequence ID" value="STC92511.1"/>
    <property type="molecule type" value="Genomic_DNA"/>
</dbReference>
<name>A0A376DPC1_CHRCU</name>
<dbReference type="RefSeq" id="WP_123878368.1">
    <property type="nucleotide sequence ID" value="NZ_CP033920.1"/>
</dbReference>
<dbReference type="Proteomes" id="UP000255224">
    <property type="component" value="Unassembled WGS sequence"/>
</dbReference>
<dbReference type="OrthoDB" id="1093665at2"/>
<organism evidence="2 3">
    <name type="scientific">Chryseobacterium carnipullorum</name>
    <dbReference type="NCBI Taxonomy" id="1124835"/>
    <lineage>
        <taxon>Bacteria</taxon>
        <taxon>Pseudomonadati</taxon>
        <taxon>Bacteroidota</taxon>
        <taxon>Flavobacteriia</taxon>
        <taxon>Flavobacteriales</taxon>
        <taxon>Weeksellaceae</taxon>
        <taxon>Chryseobacterium group</taxon>
        <taxon>Chryseobacterium</taxon>
    </lineage>
</organism>
<evidence type="ECO:0000313" key="2">
    <source>
        <dbReference type="EMBL" id="STC92511.1"/>
    </source>
</evidence>
<keyword evidence="4" id="KW-1185">Reference proteome</keyword>
<protein>
    <submittedName>
        <fullName evidence="2">Uncharacterized protein</fullName>
    </submittedName>
</protein>
<reference evidence="1" key="3">
    <citation type="submission" date="2018-11" db="EMBL/GenBank/DDBJ databases">
        <title>Proposal to divide the Flavobacteriaceae and reorganize its genera based on Amino Acid Identity values calculated from whole genome sequences.</title>
        <authorList>
            <person name="Nicholson A.C."/>
            <person name="Gulvik C.A."/>
            <person name="Whitney A.M."/>
            <person name="Humrighouse B.W."/>
            <person name="Bell M."/>
            <person name="Holmes B."/>
            <person name="Steigerwalt A."/>
            <person name="Villarma A."/>
            <person name="Sheth M."/>
            <person name="Batra D."/>
            <person name="Pryor J."/>
            <person name="Bernardet J.-F."/>
            <person name="Hugo C."/>
            <person name="Kampfer P."/>
            <person name="Newman J."/>
            <person name="Mcquiston J.R."/>
        </authorList>
    </citation>
    <scope>NUCLEOTIDE SEQUENCE [LARGE SCALE GENOMIC DNA]</scope>
    <source>
        <strain evidence="1">G0188</strain>
    </source>
</reference>
<proteinExistence type="predicted"/>
<reference evidence="4" key="2">
    <citation type="submission" date="2018-11" db="EMBL/GenBank/DDBJ databases">
        <title>Proposal to divide the Flavobacteriaceae and reorganize its genera based on Amino Acid Identity values calculated from whole genome sequences.</title>
        <authorList>
            <person name="Nicholson A.C."/>
            <person name="Gulvik C.A."/>
            <person name="Whitney A.M."/>
            <person name="Humrighouse B.W."/>
            <person name="Bell M."/>
            <person name="Holmes B."/>
            <person name="Steigerwalt A.G."/>
            <person name="Villarma A."/>
            <person name="Sheth M."/>
            <person name="Batra D."/>
            <person name="Pryor J."/>
            <person name="Bernardet J.-F."/>
            <person name="Hugo C."/>
            <person name="Kampfer P."/>
            <person name="Newman J."/>
            <person name="McQuiston J.R."/>
        </authorList>
    </citation>
    <scope>NUCLEOTIDE SEQUENCE [LARGE SCALE GENOMIC DNA]</scope>
    <source>
        <strain evidence="4">G0188</strain>
    </source>
</reference>